<reference evidence="13 14" key="1">
    <citation type="submission" date="2018-06" db="EMBL/GenBank/DDBJ databases">
        <title>Genomic Encyclopedia of Type Strains, Phase IV (KMG-IV): sequencing the most valuable type-strain genomes for metagenomic binning, comparative biology and taxonomic classification.</title>
        <authorList>
            <person name="Goeker M."/>
        </authorList>
    </citation>
    <scope>NUCLEOTIDE SEQUENCE [LARGE SCALE GENOMIC DNA]</scope>
    <source>
        <strain evidence="13 14">DSM 25520</strain>
    </source>
</reference>
<accession>A0A366HJL3</accession>
<feature type="domain" description="Porin" evidence="12">
    <location>
        <begin position="12"/>
        <end position="332"/>
    </location>
</feature>
<evidence type="ECO:0000256" key="1">
    <source>
        <dbReference type="ARBA" id="ARBA00004571"/>
    </source>
</evidence>
<keyword evidence="9" id="KW-0472">Membrane</keyword>
<evidence type="ECO:0000259" key="12">
    <source>
        <dbReference type="Pfam" id="PF13609"/>
    </source>
</evidence>
<evidence type="ECO:0000256" key="7">
    <source>
        <dbReference type="ARBA" id="ARBA00023065"/>
    </source>
</evidence>
<evidence type="ECO:0000256" key="4">
    <source>
        <dbReference type="ARBA" id="ARBA00022452"/>
    </source>
</evidence>
<proteinExistence type="predicted"/>
<evidence type="ECO:0000256" key="11">
    <source>
        <dbReference type="SAM" id="SignalP"/>
    </source>
</evidence>
<keyword evidence="3" id="KW-0813">Transport</keyword>
<dbReference type="RefSeq" id="WP_113931445.1">
    <property type="nucleotide sequence ID" value="NZ_JACCEU010000001.1"/>
</dbReference>
<evidence type="ECO:0000256" key="6">
    <source>
        <dbReference type="ARBA" id="ARBA00022729"/>
    </source>
</evidence>
<sequence length="364" mass="38866">MKWLPALILGLCFCGALRAQENSLVLYGTVDSGIASTRSSEPGDGSRSNAQMLSGGLTDSLFGIRGQEALGGGWSASFELESQFGSNTGMLEVGSSLFDSSAWLGLGGSDFGELRLGRQHTVAQQFGSQLQVASWKDMDMGAMFKASTNYQVNQAVNYLSPSWAGFKLGAGYSFDVQGSGARLDKSPALSLALQYQQGPWLAVATWDKTYLKQSVLPDTVHPEAWQLGLRYDAGFAAVSVAWSRQRNGYVSLEGIDPDAPNLGLGLAGFLTGGHVGTYLLGLAVPVGHGELQLQWSLAQPSWSWENGEKAHSAQLATLGYVYNLSPRTRLYPMAGVAARYSLESSFVQGQGTTTRYMAGVAHSF</sequence>
<evidence type="ECO:0000256" key="9">
    <source>
        <dbReference type="ARBA" id="ARBA00023136"/>
    </source>
</evidence>
<dbReference type="GO" id="GO:0015288">
    <property type="term" value="F:porin activity"/>
    <property type="evidence" value="ECO:0007669"/>
    <property type="project" value="UniProtKB-KW"/>
</dbReference>
<evidence type="ECO:0000256" key="3">
    <source>
        <dbReference type="ARBA" id="ARBA00022448"/>
    </source>
</evidence>
<evidence type="ECO:0000313" key="13">
    <source>
        <dbReference type="EMBL" id="RBP43140.1"/>
    </source>
</evidence>
<evidence type="ECO:0000313" key="14">
    <source>
        <dbReference type="Proteomes" id="UP000253628"/>
    </source>
</evidence>
<keyword evidence="5" id="KW-0812">Transmembrane</keyword>
<dbReference type="GO" id="GO:0046930">
    <property type="term" value="C:pore complex"/>
    <property type="evidence" value="ECO:0007669"/>
    <property type="project" value="UniProtKB-KW"/>
</dbReference>
<feature type="signal peptide" evidence="11">
    <location>
        <begin position="1"/>
        <end position="19"/>
    </location>
</feature>
<keyword evidence="8" id="KW-0626">Porin</keyword>
<comment type="subunit">
    <text evidence="2">Homotrimer.</text>
</comment>
<dbReference type="SUPFAM" id="SSF56935">
    <property type="entry name" value="Porins"/>
    <property type="match status" value="1"/>
</dbReference>
<keyword evidence="7" id="KW-0406">Ion transport</keyword>
<protein>
    <submittedName>
        <fullName evidence="13">Putative porin</fullName>
    </submittedName>
</protein>
<evidence type="ECO:0000256" key="10">
    <source>
        <dbReference type="ARBA" id="ARBA00023237"/>
    </source>
</evidence>
<dbReference type="AlphaFoldDB" id="A0A366HJL3"/>
<evidence type="ECO:0000256" key="8">
    <source>
        <dbReference type="ARBA" id="ARBA00023114"/>
    </source>
</evidence>
<organism evidence="13 14">
    <name type="scientific">Eoetvoesiella caeni</name>
    <dbReference type="NCBI Taxonomy" id="645616"/>
    <lineage>
        <taxon>Bacteria</taxon>
        <taxon>Pseudomonadati</taxon>
        <taxon>Pseudomonadota</taxon>
        <taxon>Betaproteobacteria</taxon>
        <taxon>Burkholderiales</taxon>
        <taxon>Alcaligenaceae</taxon>
        <taxon>Eoetvoesiella</taxon>
    </lineage>
</organism>
<dbReference type="InterPro" id="IPR050298">
    <property type="entry name" value="Gram-neg_bact_OMP"/>
</dbReference>
<gene>
    <name evidence="13" type="ORF">DFR37_101265</name>
</gene>
<evidence type="ECO:0000256" key="5">
    <source>
        <dbReference type="ARBA" id="ARBA00022692"/>
    </source>
</evidence>
<dbReference type="GO" id="GO:0006811">
    <property type="term" value="P:monoatomic ion transport"/>
    <property type="evidence" value="ECO:0007669"/>
    <property type="project" value="UniProtKB-KW"/>
</dbReference>
<dbReference type="InterPro" id="IPR033900">
    <property type="entry name" value="Gram_neg_porin_domain"/>
</dbReference>
<keyword evidence="6 11" id="KW-0732">Signal</keyword>
<dbReference type="PANTHER" id="PTHR34501">
    <property type="entry name" value="PROTEIN YDDL-RELATED"/>
    <property type="match status" value="1"/>
</dbReference>
<keyword evidence="4" id="KW-1134">Transmembrane beta strand</keyword>
<comment type="subcellular location">
    <subcellularLocation>
        <location evidence="1">Cell outer membrane</location>
        <topology evidence="1">Multi-pass membrane protein</topology>
    </subcellularLocation>
</comment>
<dbReference type="GO" id="GO:0009279">
    <property type="term" value="C:cell outer membrane"/>
    <property type="evidence" value="ECO:0007669"/>
    <property type="project" value="UniProtKB-SubCell"/>
</dbReference>
<keyword evidence="14" id="KW-1185">Reference proteome</keyword>
<name>A0A366HJL3_9BURK</name>
<dbReference type="CDD" id="cd00342">
    <property type="entry name" value="gram_neg_porins"/>
    <property type="match status" value="1"/>
</dbReference>
<dbReference type="InterPro" id="IPR023614">
    <property type="entry name" value="Porin_dom_sf"/>
</dbReference>
<feature type="chain" id="PRO_5016875606" evidence="11">
    <location>
        <begin position="20"/>
        <end position="364"/>
    </location>
</feature>
<dbReference type="Gene3D" id="2.40.160.10">
    <property type="entry name" value="Porin"/>
    <property type="match status" value="1"/>
</dbReference>
<dbReference type="Pfam" id="PF13609">
    <property type="entry name" value="Porin_4"/>
    <property type="match status" value="1"/>
</dbReference>
<comment type="caution">
    <text evidence="13">The sequence shown here is derived from an EMBL/GenBank/DDBJ whole genome shotgun (WGS) entry which is preliminary data.</text>
</comment>
<keyword evidence="10" id="KW-0998">Cell outer membrane</keyword>
<dbReference type="Proteomes" id="UP000253628">
    <property type="component" value="Unassembled WGS sequence"/>
</dbReference>
<dbReference type="PANTHER" id="PTHR34501:SF9">
    <property type="entry name" value="MAJOR OUTER MEMBRANE PROTEIN P.IA"/>
    <property type="match status" value="1"/>
</dbReference>
<dbReference type="EMBL" id="QNRQ01000001">
    <property type="protein sequence ID" value="RBP43140.1"/>
    <property type="molecule type" value="Genomic_DNA"/>
</dbReference>
<dbReference type="OrthoDB" id="8520696at2"/>
<evidence type="ECO:0000256" key="2">
    <source>
        <dbReference type="ARBA" id="ARBA00011233"/>
    </source>
</evidence>